<evidence type="ECO:0000256" key="9">
    <source>
        <dbReference type="ARBA" id="ARBA00026227"/>
    </source>
</evidence>
<comment type="subcellular location">
    <subcellularLocation>
        <location evidence="1">Nucleus</location>
        <location evidence="1">Nuclear pore complex</location>
    </subcellularLocation>
</comment>
<name>A0A9W9RER1_9EURO</name>
<organism evidence="12 13">
    <name type="scientific">Penicillium cataractarum</name>
    <dbReference type="NCBI Taxonomy" id="2100454"/>
    <lineage>
        <taxon>Eukaryota</taxon>
        <taxon>Fungi</taxon>
        <taxon>Dikarya</taxon>
        <taxon>Ascomycota</taxon>
        <taxon>Pezizomycotina</taxon>
        <taxon>Eurotiomycetes</taxon>
        <taxon>Eurotiomycetidae</taxon>
        <taxon>Eurotiales</taxon>
        <taxon>Aspergillaceae</taxon>
        <taxon>Penicillium</taxon>
    </lineage>
</organism>
<dbReference type="InterPro" id="IPR038506">
    <property type="entry name" value="GLE1-like_sf"/>
</dbReference>
<keyword evidence="5" id="KW-0653">Protein transport</keyword>
<accession>A0A9W9RER1</accession>
<dbReference type="GO" id="GO:0016973">
    <property type="term" value="P:poly(A)+ mRNA export from nucleus"/>
    <property type="evidence" value="ECO:0007669"/>
    <property type="project" value="InterPro"/>
</dbReference>
<dbReference type="InterPro" id="IPR012476">
    <property type="entry name" value="GLE1"/>
</dbReference>
<reference evidence="12" key="2">
    <citation type="journal article" date="2023" name="IMA Fungus">
        <title>Comparative genomic study of the Penicillium genus elucidates a diverse pangenome and 15 lateral gene transfer events.</title>
        <authorList>
            <person name="Petersen C."/>
            <person name="Sorensen T."/>
            <person name="Nielsen M.R."/>
            <person name="Sondergaard T.E."/>
            <person name="Sorensen J.L."/>
            <person name="Fitzpatrick D.A."/>
            <person name="Frisvad J.C."/>
            <person name="Nielsen K.L."/>
        </authorList>
    </citation>
    <scope>NUCLEOTIDE SEQUENCE</scope>
    <source>
        <strain evidence="12">IBT 29864</strain>
    </source>
</reference>
<evidence type="ECO:0000256" key="3">
    <source>
        <dbReference type="ARBA" id="ARBA00022448"/>
    </source>
</evidence>
<dbReference type="Gene3D" id="1.25.40.510">
    <property type="entry name" value="GLE1-like"/>
    <property type="match status" value="1"/>
</dbReference>
<keyword evidence="6" id="KW-0811">Translocation</keyword>
<reference evidence="12" key="1">
    <citation type="submission" date="2022-11" db="EMBL/GenBank/DDBJ databases">
        <authorList>
            <person name="Petersen C."/>
        </authorList>
    </citation>
    <scope>NUCLEOTIDE SEQUENCE</scope>
    <source>
        <strain evidence="12">IBT 29864</strain>
    </source>
</reference>
<keyword evidence="7" id="KW-0906">Nuclear pore complex</keyword>
<comment type="caution">
    <text evidence="12">The sequence shown here is derived from an EMBL/GenBank/DDBJ whole genome shotgun (WGS) entry which is preliminary data.</text>
</comment>
<evidence type="ECO:0000313" key="13">
    <source>
        <dbReference type="Proteomes" id="UP001147782"/>
    </source>
</evidence>
<evidence type="ECO:0000256" key="2">
    <source>
        <dbReference type="ARBA" id="ARBA00011056"/>
    </source>
</evidence>
<dbReference type="PANTHER" id="PTHR12960:SF0">
    <property type="entry name" value="MRNA EXPORT FACTOR GLE1"/>
    <property type="match status" value="1"/>
</dbReference>
<dbReference type="Proteomes" id="UP001147782">
    <property type="component" value="Unassembled WGS sequence"/>
</dbReference>
<proteinExistence type="inferred from homology"/>
<evidence type="ECO:0000256" key="1">
    <source>
        <dbReference type="ARBA" id="ARBA00004567"/>
    </source>
</evidence>
<dbReference type="EMBL" id="JAPZBS010000009">
    <property type="protein sequence ID" value="KAJ5358880.1"/>
    <property type="molecule type" value="Genomic_DNA"/>
</dbReference>
<keyword evidence="13" id="KW-1185">Reference proteome</keyword>
<dbReference type="GO" id="GO:0015031">
    <property type="term" value="P:protein transport"/>
    <property type="evidence" value="ECO:0007669"/>
    <property type="project" value="UniProtKB-KW"/>
</dbReference>
<dbReference type="OrthoDB" id="420884at2759"/>
<comment type="similarity">
    <text evidence="2">Belongs to the GLE1 family.</text>
</comment>
<dbReference type="FunFam" id="1.25.40.510:FF:000004">
    <property type="entry name" value="Putative RNA export mediator Gle1"/>
    <property type="match status" value="1"/>
</dbReference>
<evidence type="ECO:0000256" key="7">
    <source>
        <dbReference type="ARBA" id="ARBA00023132"/>
    </source>
</evidence>
<dbReference type="Pfam" id="PF07817">
    <property type="entry name" value="GLE1"/>
    <property type="match status" value="1"/>
</dbReference>
<evidence type="ECO:0000256" key="8">
    <source>
        <dbReference type="ARBA" id="ARBA00023242"/>
    </source>
</evidence>
<dbReference type="GeneID" id="81443385"/>
<evidence type="ECO:0000256" key="11">
    <source>
        <dbReference type="SAM" id="MobiDB-lite"/>
    </source>
</evidence>
<gene>
    <name evidence="12" type="ORF">N7496_011293</name>
</gene>
<dbReference type="GO" id="GO:0044614">
    <property type="term" value="C:nuclear pore cytoplasmic filaments"/>
    <property type="evidence" value="ECO:0007669"/>
    <property type="project" value="TreeGrafter"/>
</dbReference>
<dbReference type="GO" id="GO:0000822">
    <property type="term" value="F:inositol hexakisphosphate binding"/>
    <property type="evidence" value="ECO:0007669"/>
    <property type="project" value="TreeGrafter"/>
</dbReference>
<evidence type="ECO:0000256" key="6">
    <source>
        <dbReference type="ARBA" id="ARBA00023010"/>
    </source>
</evidence>
<dbReference type="AlphaFoldDB" id="A0A9W9RER1"/>
<evidence type="ECO:0000256" key="10">
    <source>
        <dbReference type="ARBA" id="ARBA00029983"/>
    </source>
</evidence>
<keyword evidence="4" id="KW-0509">mRNA transport</keyword>
<keyword evidence="3" id="KW-0813">Transport</keyword>
<dbReference type="RefSeq" id="XP_056550166.1">
    <property type="nucleotide sequence ID" value="XM_056704206.1"/>
</dbReference>
<feature type="region of interest" description="Disordered" evidence="11">
    <location>
        <begin position="131"/>
        <end position="187"/>
    </location>
</feature>
<keyword evidence="8" id="KW-0539">Nucleus</keyword>
<dbReference type="GO" id="GO:0005737">
    <property type="term" value="C:cytoplasm"/>
    <property type="evidence" value="ECO:0007669"/>
    <property type="project" value="TreeGrafter"/>
</dbReference>
<dbReference type="PANTHER" id="PTHR12960">
    <property type="entry name" value="GLE-1-RELATED"/>
    <property type="match status" value="1"/>
</dbReference>
<evidence type="ECO:0000256" key="4">
    <source>
        <dbReference type="ARBA" id="ARBA00022816"/>
    </source>
</evidence>
<protein>
    <recommendedName>
        <fullName evidence="9">mRNA export factor GLE1</fullName>
    </recommendedName>
    <alternativeName>
        <fullName evidence="10">Nucleoporin GLE1</fullName>
    </alternativeName>
</protein>
<sequence>MTVREVVPAPESPSRQLMRELARDLENVSNFNADLRKVRAYERKLFYENLDRIERESEAAHTAALDEAAAYHDSLREEAEATLRTHILAEEVERMRRQEAVRKEKELIERIRREEAERLRREREEAALAEAERKAKEEAAKKAAEEAERARKAALEEKERQEREQRERAEAERRKQAEDAKKAQLEAEQKAKAQELRKVGAAGLTAEEARIQDRYVELHKTLKEMREWLRVNVKDNPPVKQAMGDMRRAIKKCVGQLRDGKGANKAQTQQIRAELEKACKITEPTVDIRQFIAFPPAEIAQTEHRVPAMLIYGLNMLAKALISALIAEASINPDHAEPIGIVAAQIFSMDIFMFRGIPMSDILLAKYRVVCPALWGSTGNEKTESGRRALGWWREEAGGPFVSEQAHMDRMTALGAGFSALTLRNFGKTQRKNPFPNTIFWTSLQKILSIPPADMQDTHVALLQAMLRSSSARILGFFGQVGLALLRRAIIDLPAALPRQTMNVNQLKLLKETYQRDRSLVI</sequence>
<dbReference type="GO" id="GO:0031369">
    <property type="term" value="F:translation initiation factor binding"/>
    <property type="evidence" value="ECO:0007669"/>
    <property type="project" value="TreeGrafter"/>
</dbReference>
<evidence type="ECO:0000313" key="12">
    <source>
        <dbReference type="EMBL" id="KAJ5358880.1"/>
    </source>
</evidence>
<evidence type="ECO:0000256" key="5">
    <source>
        <dbReference type="ARBA" id="ARBA00022927"/>
    </source>
</evidence>
<dbReference type="GO" id="GO:0005543">
    <property type="term" value="F:phospholipid binding"/>
    <property type="evidence" value="ECO:0007669"/>
    <property type="project" value="TreeGrafter"/>
</dbReference>